<dbReference type="AlphaFoldDB" id="A0A1G6YB05"/>
<organism evidence="2 3">
    <name type="scientific">Niabella drilacis (strain DSM 25811 / CCM 8410 / CCUG 62505 / LMG 26954 / E90)</name>
    <dbReference type="NCBI Taxonomy" id="1285928"/>
    <lineage>
        <taxon>Bacteria</taxon>
        <taxon>Pseudomonadati</taxon>
        <taxon>Bacteroidota</taxon>
        <taxon>Chitinophagia</taxon>
        <taxon>Chitinophagales</taxon>
        <taxon>Chitinophagaceae</taxon>
        <taxon>Niabella</taxon>
    </lineage>
</organism>
<accession>A0A1G6YB05</accession>
<dbReference type="EMBL" id="FMZO01000015">
    <property type="protein sequence ID" value="SDD87441.1"/>
    <property type="molecule type" value="Genomic_DNA"/>
</dbReference>
<keyword evidence="1" id="KW-0812">Transmembrane</keyword>
<keyword evidence="3" id="KW-1185">Reference proteome</keyword>
<evidence type="ECO:0000313" key="3">
    <source>
        <dbReference type="Proteomes" id="UP000198757"/>
    </source>
</evidence>
<protein>
    <recommendedName>
        <fullName evidence="4">Phosphoribosylpyrophosphate synthetase</fullName>
    </recommendedName>
</protein>
<gene>
    <name evidence="2" type="ORF">SAMN04487894_11545</name>
</gene>
<dbReference type="RefSeq" id="WP_245729326.1">
    <property type="nucleotide sequence ID" value="NZ_FMZO01000015.1"/>
</dbReference>
<keyword evidence="1" id="KW-1133">Transmembrane helix</keyword>
<evidence type="ECO:0008006" key="4">
    <source>
        <dbReference type="Google" id="ProtNLM"/>
    </source>
</evidence>
<dbReference type="STRING" id="1285928.SAMN04487894_11545"/>
<feature type="transmembrane region" description="Helical" evidence="1">
    <location>
        <begin position="119"/>
        <end position="138"/>
    </location>
</feature>
<keyword evidence="1" id="KW-0472">Membrane</keyword>
<evidence type="ECO:0000256" key="1">
    <source>
        <dbReference type="SAM" id="Phobius"/>
    </source>
</evidence>
<dbReference type="Proteomes" id="UP000198757">
    <property type="component" value="Unassembled WGS sequence"/>
</dbReference>
<reference evidence="3" key="1">
    <citation type="submission" date="2016-10" db="EMBL/GenBank/DDBJ databases">
        <authorList>
            <person name="Varghese N."/>
            <person name="Submissions S."/>
        </authorList>
    </citation>
    <scope>NUCLEOTIDE SEQUENCE [LARGE SCALE GENOMIC DNA]</scope>
    <source>
        <strain evidence="3">DSM 25811 / CCM 8410 / LMG 26954 / E90</strain>
    </source>
</reference>
<proteinExistence type="predicted"/>
<evidence type="ECO:0000313" key="2">
    <source>
        <dbReference type="EMBL" id="SDD87441.1"/>
    </source>
</evidence>
<name>A0A1G6YB05_NIADE</name>
<sequence>MKKETSSQKMNTISECINNAIKEGYTRDFFISSPGLSHNGTERLYAPEEVIIKNFYRFEGESDPADSAILYLLKTRDGTRGTLLDAYGVYSDEDIAAFIKEVNEIHKNSPGIRTKLSRYIKIGIGAALAMGAVAGLLYTRRGHATHKFAMG</sequence>